<organism evidence="1 2">
    <name type="scientific">Candidatus Muproteobacteria bacterium RIFCSPLOWO2_01_FULL_60_18</name>
    <dbReference type="NCBI Taxonomy" id="1817768"/>
    <lineage>
        <taxon>Bacteria</taxon>
        <taxon>Pseudomonadati</taxon>
        <taxon>Pseudomonadota</taxon>
        <taxon>Candidatus Muproteobacteria</taxon>
    </lineage>
</organism>
<name>A0A1F6U205_9PROT</name>
<gene>
    <name evidence="1" type="ORF">A3A87_06005</name>
</gene>
<evidence type="ECO:0000313" key="2">
    <source>
        <dbReference type="Proteomes" id="UP000179037"/>
    </source>
</evidence>
<proteinExistence type="predicted"/>
<reference evidence="1 2" key="1">
    <citation type="journal article" date="2016" name="Nat. Commun.">
        <title>Thousands of microbial genomes shed light on interconnected biogeochemical processes in an aquifer system.</title>
        <authorList>
            <person name="Anantharaman K."/>
            <person name="Brown C.T."/>
            <person name="Hug L.A."/>
            <person name="Sharon I."/>
            <person name="Castelle C.J."/>
            <person name="Probst A.J."/>
            <person name="Thomas B.C."/>
            <person name="Singh A."/>
            <person name="Wilkins M.J."/>
            <person name="Karaoz U."/>
            <person name="Brodie E.L."/>
            <person name="Williams K.H."/>
            <person name="Hubbard S.S."/>
            <person name="Banfield J.F."/>
        </authorList>
    </citation>
    <scope>NUCLEOTIDE SEQUENCE [LARGE SCALE GENOMIC DNA]</scope>
</reference>
<comment type="caution">
    <text evidence="1">The sequence shown here is derived from an EMBL/GenBank/DDBJ whole genome shotgun (WGS) entry which is preliminary data.</text>
</comment>
<dbReference type="EMBL" id="MFTC01000042">
    <property type="protein sequence ID" value="OGI51414.1"/>
    <property type="molecule type" value="Genomic_DNA"/>
</dbReference>
<sequence>MARNPADLFCRPACTTICILPRFAADRRGELHDVGGRAHSGYRAGEDSGFDVPDARAEGFKRLRVFRDAFAVEQL</sequence>
<evidence type="ECO:0000313" key="1">
    <source>
        <dbReference type="EMBL" id="OGI51414.1"/>
    </source>
</evidence>
<dbReference type="AlphaFoldDB" id="A0A1F6U205"/>
<accession>A0A1F6U205</accession>
<dbReference type="Proteomes" id="UP000179037">
    <property type="component" value="Unassembled WGS sequence"/>
</dbReference>
<protein>
    <submittedName>
        <fullName evidence="1">Uncharacterized protein</fullName>
    </submittedName>
</protein>